<evidence type="ECO:0000256" key="10">
    <source>
        <dbReference type="RuleBase" id="RU004481"/>
    </source>
</evidence>
<gene>
    <name evidence="8" type="primary">der</name>
    <name evidence="11" type="ORF">Tchl_0957</name>
</gene>
<reference evidence="11 12" key="1">
    <citation type="submission" date="2016-12" db="EMBL/GenBank/DDBJ databases">
        <title>Complete genome sequence of Thauera chlorobenzoica, a Betaproteobacterium degrading haloaromatics anaerobically to CO2 and halides.</title>
        <authorList>
            <person name="Goris T."/>
            <person name="Mergelsberg M."/>
            <person name="Boll M."/>
        </authorList>
    </citation>
    <scope>NUCLEOTIDE SEQUENCE [LARGE SCALE GENOMIC DNA]</scope>
    <source>
        <strain evidence="11 12">3CB1</strain>
    </source>
</reference>
<dbReference type="PIRSF" id="PIRSF006485">
    <property type="entry name" value="GTP-binding_EngA"/>
    <property type="match status" value="1"/>
</dbReference>
<dbReference type="EMBL" id="CP018839">
    <property type="protein sequence ID" value="APR03820.1"/>
    <property type="molecule type" value="Genomic_DNA"/>
</dbReference>
<dbReference type="InterPro" id="IPR016484">
    <property type="entry name" value="GTPase_Der"/>
</dbReference>
<keyword evidence="6 8" id="KW-0342">GTP-binding</keyword>
<dbReference type="HAMAP" id="MF_00195">
    <property type="entry name" value="GTPase_Der"/>
    <property type="match status" value="1"/>
</dbReference>
<evidence type="ECO:0000256" key="3">
    <source>
        <dbReference type="ARBA" id="ARBA00022517"/>
    </source>
</evidence>
<evidence type="ECO:0000256" key="6">
    <source>
        <dbReference type="ARBA" id="ARBA00023134"/>
    </source>
</evidence>
<keyword evidence="5 8" id="KW-0547">Nucleotide-binding</keyword>
<dbReference type="PROSITE" id="PS51712">
    <property type="entry name" value="G_ENGA"/>
    <property type="match status" value="2"/>
</dbReference>
<evidence type="ECO:0000256" key="9">
    <source>
        <dbReference type="PROSITE-ProRule" id="PRU01049"/>
    </source>
</evidence>
<dbReference type="NCBIfam" id="TIGR00231">
    <property type="entry name" value="small_GTP"/>
    <property type="match status" value="2"/>
</dbReference>
<dbReference type="InterPro" id="IPR006073">
    <property type="entry name" value="GTP-bd"/>
</dbReference>
<feature type="binding site" evidence="8">
    <location>
        <begin position="183"/>
        <end position="190"/>
    </location>
    <ligand>
        <name>GTP</name>
        <dbReference type="ChEBI" id="CHEBI:37565"/>
        <label>2</label>
    </ligand>
</feature>
<evidence type="ECO:0000313" key="11">
    <source>
        <dbReference type="EMBL" id="APR03820.1"/>
    </source>
</evidence>
<dbReference type="OrthoDB" id="9805918at2"/>
<dbReference type="InterPro" id="IPR032859">
    <property type="entry name" value="KH_dom-like"/>
</dbReference>
<evidence type="ECO:0000256" key="5">
    <source>
        <dbReference type="ARBA" id="ARBA00022741"/>
    </source>
</evidence>
<keyword evidence="3 8" id="KW-0690">Ribosome biogenesis</keyword>
<dbReference type="GO" id="GO:0042254">
    <property type="term" value="P:ribosome biogenesis"/>
    <property type="evidence" value="ECO:0007669"/>
    <property type="project" value="UniProtKB-KW"/>
</dbReference>
<dbReference type="SMART" id="SM00382">
    <property type="entry name" value="AAA"/>
    <property type="match status" value="2"/>
</dbReference>
<evidence type="ECO:0000256" key="2">
    <source>
        <dbReference type="ARBA" id="ARBA00020953"/>
    </source>
</evidence>
<dbReference type="SUPFAM" id="SSF52540">
    <property type="entry name" value="P-loop containing nucleoside triphosphate hydrolases"/>
    <property type="match status" value="2"/>
</dbReference>
<feature type="binding site" evidence="8">
    <location>
        <begin position="9"/>
        <end position="16"/>
    </location>
    <ligand>
        <name>GTP</name>
        <dbReference type="ChEBI" id="CHEBI:37565"/>
        <label>1</label>
    </ligand>
</feature>
<dbReference type="FunFam" id="3.30.300.20:FF:000004">
    <property type="entry name" value="GTPase Der"/>
    <property type="match status" value="1"/>
</dbReference>
<feature type="binding site" evidence="8">
    <location>
        <begin position="295"/>
        <end position="298"/>
    </location>
    <ligand>
        <name>GTP</name>
        <dbReference type="ChEBI" id="CHEBI:37565"/>
        <label>2</label>
    </ligand>
</feature>
<name>A0A1H5UAJ6_9RHOO</name>
<dbReference type="InterPro" id="IPR031166">
    <property type="entry name" value="G_ENGA"/>
</dbReference>
<keyword evidence="4 10" id="KW-0677">Repeat</keyword>
<dbReference type="CDD" id="cd01895">
    <property type="entry name" value="EngA2"/>
    <property type="match status" value="1"/>
</dbReference>
<evidence type="ECO:0000256" key="1">
    <source>
        <dbReference type="ARBA" id="ARBA00008279"/>
    </source>
</evidence>
<dbReference type="Gene3D" id="3.30.300.20">
    <property type="match status" value="1"/>
</dbReference>
<dbReference type="InterPro" id="IPR003593">
    <property type="entry name" value="AAA+_ATPase"/>
</dbReference>
<evidence type="ECO:0000313" key="12">
    <source>
        <dbReference type="Proteomes" id="UP000185739"/>
    </source>
</evidence>
<dbReference type="PRINTS" id="PR00326">
    <property type="entry name" value="GTP1OBG"/>
</dbReference>
<dbReference type="FunFam" id="3.40.50.300:FF:000057">
    <property type="entry name" value="GTPase Der"/>
    <property type="match status" value="1"/>
</dbReference>
<dbReference type="RefSeq" id="WP_075147392.1">
    <property type="nucleotide sequence ID" value="NZ_CP018839.1"/>
</dbReference>
<dbReference type="Pfam" id="PF14714">
    <property type="entry name" value="KH_dom-like"/>
    <property type="match status" value="1"/>
</dbReference>
<accession>A0A1H5UAJ6</accession>
<comment type="subunit">
    <text evidence="8">Associates with the 50S ribosomal subunit.</text>
</comment>
<dbReference type="PANTHER" id="PTHR43834:SF6">
    <property type="entry name" value="GTPASE DER"/>
    <property type="match status" value="1"/>
</dbReference>
<dbReference type="AlphaFoldDB" id="A0A1H5UAJ6"/>
<dbReference type="InterPro" id="IPR027417">
    <property type="entry name" value="P-loop_NTPase"/>
</dbReference>
<dbReference type="InterPro" id="IPR005225">
    <property type="entry name" value="Small_GTP-bd"/>
</dbReference>
<dbReference type="STRING" id="96773.Tchl_0957"/>
<feature type="binding site" evidence="8">
    <location>
        <begin position="119"/>
        <end position="122"/>
    </location>
    <ligand>
        <name>GTP</name>
        <dbReference type="ChEBI" id="CHEBI:37565"/>
        <label>1</label>
    </ligand>
</feature>
<dbReference type="Gene3D" id="3.40.50.300">
    <property type="entry name" value="P-loop containing nucleotide triphosphate hydrolases"/>
    <property type="match status" value="2"/>
</dbReference>
<dbReference type="GO" id="GO:0043022">
    <property type="term" value="F:ribosome binding"/>
    <property type="evidence" value="ECO:0007669"/>
    <property type="project" value="TreeGrafter"/>
</dbReference>
<dbReference type="NCBIfam" id="TIGR03594">
    <property type="entry name" value="GTPase_EngA"/>
    <property type="match status" value="1"/>
</dbReference>
<dbReference type="KEGG" id="tcl:Tchl_0957"/>
<feature type="binding site" evidence="8">
    <location>
        <begin position="230"/>
        <end position="234"/>
    </location>
    <ligand>
        <name>GTP</name>
        <dbReference type="ChEBI" id="CHEBI:37565"/>
        <label>2</label>
    </ligand>
</feature>
<comment type="function">
    <text evidence="8 10">GTPase that plays an essential role in the late steps of ribosome biogenesis.</text>
</comment>
<dbReference type="FunFam" id="3.40.50.300:FF:000040">
    <property type="entry name" value="GTPase Der"/>
    <property type="match status" value="1"/>
</dbReference>
<evidence type="ECO:0000256" key="4">
    <source>
        <dbReference type="ARBA" id="ARBA00022737"/>
    </source>
</evidence>
<keyword evidence="12" id="KW-1185">Reference proteome</keyword>
<sequence>MKPTIVLVGRPNVGKSTLFNRLTRTRDALVADQPGLTRDRHYGIGRVGDRDYLVVDTAGFDPVAKDGIMHEMARQAEQAIAEADVLLFLVDGRAGRTPHDENIAARLRRAGRPVHVVVNKAEGLERAMVAADFHALGLGDPLAVSAAHGDGVKQLVELVLAPFPAEEERVPAVDEGPKVAIVGRPNVGKSTLVNTLLGEERVIAFDLPGTTRDAISIPFERGGRHYTLIDTAGLRRRGKVFEAVEKFSVIKTLQAVQESNVVVLVLDAAQDISDQDAHIAGFALEAGRALVVAINKWDAVDDYRRDRLKADIARKLAFLGFARFHQISALKSEGIGGLLKSVDAAYAAAMANLATPRLTRTLQQAVARQAPPRHGMARPKMRYAHQGGMNPPVIVIHGNALEDIPASYVRYLERCFTEAFKLQGTPLRIQFRTTHNPFAVRG</sequence>
<organism evidence="11 12">
    <name type="scientific">Thauera chlorobenzoica</name>
    <dbReference type="NCBI Taxonomy" id="96773"/>
    <lineage>
        <taxon>Bacteria</taxon>
        <taxon>Pseudomonadati</taxon>
        <taxon>Pseudomonadota</taxon>
        <taxon>Betaproteobacteria</taxon>
        <taxon>Rhodocyclales</taxon>
        <taxon>Zoogloeaceae</taxon>
        <taxon>Thauera</taxon>
    </lineage>
</organism>
<evidence type="ECO:0000256" key="7">
    <source>
        <dbReference type="ARBA" id="ARBA00032345"/>
    </source>
</evidence>
<dbReference type="Proteomes" id="UP000185739">
    <property type="component" value="Chromosome"/>
</dbReference>
<dbReference type="InterPro" id="IPR015946">
    <property type="entry name" value="KH_dom-like_a/b"/>
</dbReference>
<dbReference type="CDD" id="cd01894">
    <property type="entry name" value="EngA1"/>
    <property type="match status" value="1"/>
</dbReference>
<evidence type="ECO:0000256" key="8">
    <source>
        <dbReference type="HAMAP-Rule" id="MF_00195"/>
    </source>
</evidence>
<dbReference type="GO" id="GO:0005525">
    <property type="term" value="F:GTP binding"/>
    <property type="evidence" value="ECO:0007669"/>
    <property type="project" value="UniProtKB-UniRule"/>
</dbReference>
<comment type="similarity">
    <text evidence="1 8 9 10">Belongs to the TRAFAC class TrmE-Era-EngA-EngB-Septin-like GTPase superfamily. EngA (Der) GTPase family.</text>
</comment>
<feature type="binding site" evidence="8">
    <location>
        <begin position="56"/>
        <end position="60"/>
    </location>
    <ligand>
        <name>GTP</name>
        <dbReference type="ChEBI" id="CHEBI:37565"/>
        <label>1</label>
    </ligand>
</feature>
<dbReference type="PANTHER" id="PTHR43834">
    <property type="entry name" value="GTPASE DER"/>
    <property type="match status" value="1"/>
</dbReference>
<protein>
    <recommendedName>
        <fullName evidence="2 8">GTPase Der</fullName>
    </recommendedName>
    <alternativeName>
        <fullName evidence="7 8">GTP-binding protein EngA</fullName>
    </alternativeName>
</protein>
<proteinExistence type="inferred from homology"/>
<dbReference type="Pfam" id="PF01926">
    <property type="entry name" value="MMR_HSR1"/>
    <property type="match status" value="2"/>
</dbReference>